<keyword evidence="4 8" id="KW-0732">Signal</keyword>
<dbReference type="EMBL" id="BRYB01001938">
    <property type="protein sequence ID" value="GMI36713.1"/>
    <property type="molecule type" value="Genomic_DNA"/>
</dbReference>
<feature type="signal peptide" evidence="8">
    <location>
        <begin position="1"/>
        <end position="17"/>
    </location>
</feature>
<evidence type="ECO:0000256" key="4">
    <source>
        <dbReference type="ARBA" id="ARBA00022729"/>
    </source>
</evidence>
<dbReference type="InterPro" id="IPR043595">
    <property type="entry name" value="FaeB/C/D"/>
</dbReference>
<keyword evidence="5" id="KW-0378">Hydrolase</keyword>
<evidence type="ECO:0000313" key="10">
    <source>
        <dbReference type="Proteomes" id="UP001165060"/>
    </source>
</evidence>
<evidence type="ECO:0000256" key="2">
    <source>
        <dbReference type="ARBA" id="ARBA00022525"/>
    </source>
</evidence>
<keyword evidence="7" id="KW-0624">Polysaccharide degradation</keyword>
<dbReference type="PANTHER" id="PTHR38050">
    <property type="match status" value="1"/>
</dbReference>
<dbReference type="Gene3D" id="3.40.50.1820">
    <property type="entry name" value="alpha/beta hydrolase"/>
    <property type="match status" value="1"/>
</dbReference>
<evidence type="ECO:0000256" key="7">
    <source>
        <dbReference type="ARBA" id="ARBA00023326"/>
    </source>
</evidence>
<reference evidence="9 10" key="1">
    <citation type="journal article" date="2023" name="Commun. Biol.">
        <title>Genome analysis of Parmales, the sister group of diatoms, reveals the evolutionary specialization of diatoms from phago-mixotrophs to photoautotrophs.</title>
        <authorList>
            <person name="Ban H."/>
            <person name="Sato S."/>
            <person name="Yoshikawa S."/>
            <person name="Yamada K."/>
            <person name="Nakamura Y."/>
            <person name="Ichinomiya M."/>
            <person name="Sato N."/>
            <person name="Blanc-Mathieu R."/>
            <person name="Endo H."/>
            <person name="Kuwata A."/>
            <person name="Ogata H."/>
        </authorList>
    </citation>
    <scope>NUCLEOTIDE SEQUENCE [LARGE SCALE GENOMIC DNA]</scope>
</reference>
<dbReference type="Proteomes" id="UP001165060">
    <property type="component" value="Unassembled WGS sequence"/>
</dbReference>
<accession>A0ABQ6N0H1</accession>
<comment type="subcellular location">
    <subcellularLocation>
        <location evidence="1">Secreted</location>
    </subcellularLocation>
</comment>
<proteinExistence type="predicted"/>
<evidence type="ECO:0000256" key="5">
    <source>
        <dbReference type="ARBA" id="ARBA00022801"/>
    </source>
</evidence>
<gene>
    <name evidence="9" type="ORF">TeGR_g476</name>
</gene>
<keyword evidence="10" id="KW-1185">Reference proteome</keyword>
<dbReference type="PANTHER" id="PTHR38050:SF2">
    <property type="entry name" value="FERULOYL ESTERASE C-RELATED"/>
    <property type="match status" value="1"/>
</dbReference>
<evidence type="ECO:0000256" key="3">
    <source>
        <dbReference type="ARBA" id="ARBA00022651"/>
    </source>
</evidence>
<organism evidence="9 10">
    <name type="scientific">Tetraparma gracilis</name>
    <dbReference type="NCBI Taxonomy" id="2962635"/>
    <lineage>
        <taxon>Eukaryota</taxon>
        <taxon>Sar</taxon>
        <taxon>Stramenopiles</taxon>
        <taxon>Ochrophyta</taxon>
        <taxon>Bolidophyceae</taxon>
        <taxon>Parmales</taxon>
        <taxon>Triparmaceae</taxon>
        <taxon>Tetraparma</taxon>
    </lineage>
</organism>
<evidence type="ECO:0000256" key="6">
    <source>
        <dbReference type="ARBA" id="ARBA00023277"/>
    </source>
</evidence>
<dbReference type="SUPFAM" id="SSF53474">
    <property type="entry name" value="alpha/beta-Hydrolases"/>
    <property type="match status" value="1"/>
</dbReference>
<comment type="caution">
    <text evidence="9">The sequence shown here is derived from an EMBL/GenBank/DDBJ whole genome shotgun (WGS) entry which is preliminary data.</text>
</comment>
<name>A0ABQ6N0H1_9STRA</name>
<protein>
    <recommendedName>
        <fullName evidence="11">Feruloyl esterase</fullName>
    </recommendedName>
</protein>
<evidence type="ECO:0008006" key="11">
    <source>
        <dbReference type="Google" id="ProtNLM"/>
    </source>
</evidence>
<sequence>MKLSALTLLAHFCGTLARSPGCGKATKQPLDKFFTNNSTAHEGRTWQERLSSAYDYNTETPLLIYLHGQYGDASTVSRELPFHKSTYDSIISVYPQGLDDAASGDCGTGWNVIGSEASHDASTCNAKANSNTCCYKSCMSAGVCSGDGADANCGWATCEPDTDFVMDMIAQLQEELCVGEIWLAGGSNGGMMTHGLYGQYPETFKSVMPVYGLPLVGHMNVPDSLTGTSVLAMHDRSDTVIPWAGGEAGGWSYESGEKVYGEWAKVHGCEEASPVAVETPYDGGNKNLACSWYGKCDSGRTVMTCLYDGGHGSWPRQGEELAVWFFQDKWKYI</sequence>
<dbReference type="InterPro" id="IPR029058">
    <property type="entry name" value="AB_hydrolase_fold"/>
</dbReference>
<evidence type="ECO:0000313" key="9">
    <source>
        <dbReference type="EMBL" id="GMI36713.1"/>
    </source>
</evidence>
<keyword evidence="6" id="KW-0119">Carbohydrate metabolism</keyword>
<keyword evidence="3" id="KW-0858">Xylan degradation</keyword>
<evidence type="ECO:0000256" key="8">
    <source>
        <dbReference type="SAM" id="SignalP"/>
    </source>
</evidence>
<keyword evidence="2" id="KW-0964">Secreted</keyword>
<feature type="chain" id="PRO_5046969049" description="Feruloyl esterase" evidence="8">
    <location>
        <begin position="18"/>
        <end position="333"/>
    </location>
</feature>
<evidence type="ECO:0000256" key="1">
    <source>
        <dbReference type="ARBA" id="ARBA00004613"/>
    </source>
</evidence>